<gene>
    <name evidence="9" type="ORF">EBO34_19345</name>
</gene>
<evidence type="ECO:0000256" key="3">
    <source>
        <dbReference type="ARBA" id="ARBA00022862"/>
    </source>
</evidence>
<evidence type="ECO:0000256" key="1">
    <source>
        <dbReference type="ARBA" id="ARBA00009796"/>
    </source>
</evidence>
<proteinExistence type="inferred from homology"/>
<keyword evidence="6" id="KW-0676">Redox-active center</keyword>
<dbReference type="Gene3D" id="3.40.30.10">
    <property type="entry name" value="Glutaredoxin"/>
    <property type="match status" value="1"/>
</dbReference>
<sequence>MEVSAVAGNQLTVYDIDSCVPPFCAQINDPAPLFSAEVYHPSTDTVETIALENYGGRWVVLFFYSNNFSFVCPTELAAMAALYPQFESLNAEVLGISTEGVFTQKVSAQISPSVSTVTYPLVSDRSHFISRAYRVLNPATGANYRATLLIDPEGVIKARMIYPPEVGRNANEILRVLQGIQYGIETGEGVPANWVPGMPGIVKDPGNIGKV</sequence>
<comment type="similarity">
    <text evidence="1">Belongs to the peroxiredoxin family. AhpC/Prx1 subfamily.</text>
</comment>
<keyword evidence="4" id="KW-0560">Oxidoreductase</keyword>
<dbReference type="InterPro" id="IPR024706">
    <property type="entry name" value="Peroxiredoxin_AhpC-typ"/>
</dbReference>
<feature type="active site" description="Cysteine sulfenic acid (-SOH) intermediate; for peroxidase activity" evidence="7">
    <location>
        <position position="72"/>
    </location>
</feature>
<dbReference type="GO" id="GO:0008379">
    <property type="term" value="F:thioredoxin peroxidase activity"/>
    <property type="evidence" value="ECO:0007669"/>
    <property type="project" value="TreeGrafter"/>
</dbReference>
<dbReference type="InterPro" id="IPR013766">
    <property type="entry name" value="Thioredoxin_domain"/>
</dbReference>
<evidence type="ECO:0000256" key="2">
    <source>
        <dbReference type="ARBA" id="ARBA00022559"/>
    </source>
</evidence>
<comment type="caution">
    <text evidence="9">The sequence shown here is derived from an EMBL/GenBank/DDBJ whole genome shotgun (WGS) entry which is preliminary data.</text>
</comment>
<evidence type="ECO:0000313" key="9">
    <source>
        <dbReference type="EMBL" id="RNA66278.1"/>
    </source>
</evidence>
<dbReference type="GO" id="GO:0006979">
    <property type="term" value="P:response to oxidative stress"/>
    <property type="evidence" value="ECO:0007669"/>
    <property type="project" value="TreeGrafter"/>
</dbReference>
<evidence type="ECO:0000256" key="7">
    <source>
        <dbReference type="PIRSR" id="PIRSR000239-1"/>
    </source>
</evidence>
<dbReference type="PANTHER" id="PTHR10681:SF121">
    <property type="entry name" value="ALKYL HYDROPEROXIDE REDUCTASE C"/>
    <property type="match status" value="1"/>
</dbReference>
<dbReference type="PIRSF" id="PIRSF000239">
    <property type="entry name" value="AHPC"/>
    <property type="match status" value="1"/>
</dbReference>
<dbReference type="GO" id="GO:0042744">
    <property type="term" value="P:hydrogen peroxide catabolic process"/>
    <property type="evidence" value="ECO:0007669"/>
    <property type="project" value="TreeGrafter"/>
</dbReference>
<name>A0A3M7TLC8_9BACI</name>
<dbReference type="SUPFAM" id="SSF52833">
    <property type="entry name" value="Thioredoxin-like"/>
    <property type="match status" value="1"/>
</dbReference>
<organism evidence="9 10">
    <name type="scientific">Alteribacter keqinensis</name>
    <dbReference type="NCBI Taxonomy" id="2483800"/>
    <lineage>
        <taxon>Bacteria</taxon>
        <taxon>Bacillati</taxon>
        <taxon>Bacillota</taxon>
        <taxon>Bacilli</taxon>
        <taxon>Bacillales</taxon>
        <taxon>Bacillaceae</taxon>
        <taxon>Alteribacter</taxon>
    </lineage>
</organism>
<dbReference type="CDD" id="cd03015">
    <property type="entry name" value="PRX_Typ2cys"/>
    <property type="match status" value="1"/>
</dbReference>
<dbReference type="PROSITE" id="PS51352">
    <property type="entry name" value="THIOREDOXIN_2"/>
    <property type="match status" value="1"/>
</dbReference>
<keyword evidence="3" id="KW-0049">Antioxidant</keyword>
<keyword evidence="5" id="KW-1015">Disulfide bond</keyword>
<feature type="domain" description="Thioredoxin" evidence="8">
    <location>
        <begin position="25"/>
        <end position="182"/>
    </location>
</feature>
<dbReference type="Pfam" id="PF00578">
    <property type="entry name" value="AhpC-TSA"/>
    <property type="match status" value="1"/>
</dbReference>
<protein>
    <submittedName>
        <fullName evidence="9">Peroxiredoxin</fullName>
    </submittedName>
</protein>
<evidence type="ECO:0000259" key="8">
    <source>
        <dbReference type="PROSITE" id="PS51352"/>
    </source>
</evidence>
<dbReference type="InterPro" id="IPR050217">
    <property type="entry name" value="Peroxiredoxin"/>
</dbReference>
<evidence type="ECO:0000256" key="4">
    <source>
        <dbReference type="ARBA" id="ARBA00023002"/>
    </source>
</evidence>
<dbReference type="InterPro" id="IPR000866">
    <property type="entry name" value="AhpC/TSA"/>
</dbReference>
<dbReference type="AlphaFoldDB" id="A0A3M7TLC8"/>
<dbReference type="EMBL" id="RHIB01000004">
    <property type="protein sequence ID" value="RNA66278.1"/>
    <property type="molecule type" value="Genomic_DNA"/>
</dbReference>
<dbReference type="PANTHER" id="PTHR10681">
    <property type="entry name" value="THIOREDOXIN PEROXIDASE"/>
    <property type="match status" value="1"/>
</dbReference>
<keyword evidence="2" id="KW-0575">Peroxidase</keyword>
<keyword evidence="10" id="KW-1185">Reference proteome</keyword>
<evidence type="ECO:0000313" key="10">
    <source>
        <dbReference type="Proteomes" id="UP000278746"/>
    </source>
</evidence>
<evidence type="ECO:0000256" key="6">
    <source>
        <dbReference type="ARBA" id="ARBA00023284"/>
    </source>
</evidence>
<dbReference type="GO" id="GO:0033554">
    <property type="term" value="P:cellular response to stress"/>
    <property type="evidence" value="ECO:0007669"/>
    <property type="project" value="TreeGrafter"/>
</dbReference>
<dbReference type="GO" id="GO:0045454">
    <property type="term" value="P:cell redox homeostasis"/>
    <property type="evidence" value="ECO:0007669"/>
    <property type="project" value="TreeGrafter"/>
</dbReference>
<evidence type="ECO:0000256" key="5">
    <source>
        <dbReference type="ARBA" id="ARBA00023157"/>
    </source>
</evidence>
<accession>A0A3M7TLC8</accession>
<dbReference type="InterPro" id="IPR036249">
    <property type="entry name" value="Thioredoxin-like_sf"/>
</dbReference>
<reference evidence="9 10" key="1">
    <citation type="submission" date="2018-10" db="EMBL/GenBank/DDBJ databases">
        <title>Bacillus Keqinensis sp. nov., a moderately halophilic bacterium isolated from a saline-alkaline lake.</title>
        <authorList>
            <person name="Wang H."/>
        </authorList>
    </citation>
    <scope>NUCLEOTIDE SEQUENCE [LARGE SCALE GENOMIC DNA]</scope>
    <source>
        <strain evidence="9 10">KQ-3</strain>
    </source>
</reference>
<dbReference type="OrthoDB" id="9812811at2"/>
<dbReference type="GO" id="GO:0005829">
    <property type="term" value="C:cytosol"/>
    <property type="evidence" value="ECO:0007669"/>
    <property type="project" value="TreeGrafter"/>
</dbReference>
<dbReference type="RefSeq" id="WP_122901881.1">
    <property type="nucleotide sequence ID" value="NZ_RHIB01000004.1"/>
</dbReference>
<dbReference type="Proteomes" id="UP000278746">
    <property type="component" value="Unassembled WGS sequence"/>
</dbReference>